<accession>A0A2P2KAL0</accession>
<dbReference type="GO" id="GO:0005737">
    <property type="term" value="C:cytoplasm"/>
    <property type="evidence" value="ECO:0007669"/>
    <property type="project" value="TreeGrafter"/>
</dbReference>
<proteinExistence type="inferred from homology"/>
<dbReference type="PANTHER" id="PTHR11266:SF109">
    <property type="entry name" value="PEROXISOMAL MEMBRANE 22 KDA (MPV17_PMP22) FAMILY PROTEIN"/>
    <property type="match status" value="1"/>
</dbReference>
<comment type="subcellular location">
    <subcellularLocation>
        <location evidence="1">Membrane</location>
        <topology evidence="1">Multi-pass membrane protein</topology>
    </subcellularLocation>
</comment>
<organism evidence="7">
    <name type="scientific">Rhizophora mucronata</name>
    <name type="common">Asiatic mangrove</name>
    <dbReference type="NCBI Taxonomy" id="61149"/>
    <lineage>
        <taxon>Eukaryota</taxon>
        <taxon>Viridiplantae</taxon>
        <taxon>Streptophyta</taxon>
        <taxon>Embryophyta</taxon>
        <taxon>Tracheophyta</taxon>
        <taxon>Spermatophyta</taxon>
        <taxon>Magnoliopsida</taxon>
        <taxon>eudicotyledons</taxon>
        <taxon>Gunneridae</taxon>
        <taxon>Pentapetalae</taxon>
        <taxon>rosids</taxon>
        <taxon>fabids</taxon>
        <taxon>Malpighiales</taxon>
        <taxon>Rhizophoraceae</taxon>
        <taxon>Rhizophora</taxon>
    </lineage>
</organism>
<keyword evidence="4" id="KW-1133">Transmembrane helix</keyword>
<evidence type="ECO:0000256" key="6">
    <source>
        <dbReference type="SAM" id="MobiDB-lite"/>
    </source>
</evidence>
<feature type="compositionally biased region" description="Low complexity" evidence="6">
    <location>
        <begin position="41"/>
        <end position="56"/>
    </location>
</feature>
<evidence type="ECO:0000256" key="5">
    <source>
        <dbReference type="ARBA" id="ARBA00023136"/>
    </source>
</evidence>
<dbReference type="AlphaFoldDB" id="A0A2P2KAL0"/>
<name>A0A2P2KAL0_RHIMU</name>
<dbReference type="EMBL" id="GGEC01022294">
    <property type="protein sequence ID" value="MBX02778.1"/>
    <property type="molecule type" value="Transcribed_RNA"/>
</dbReference>
<reference evidence="7" key="1">
    <citation type="submission" date="2018-02" db="EMBL/GenBank/DDBJ databases">
        <title>Rhizophora mucronata_Transcriptome.</title>
        <authorList>
            <person name="Meera S.P."/>
            <person name="Sreeshan A."/>
            <person name="Augustine A."/>
        </authorList>
    </citation>
    <scope>NUCLEOTIDE SEQUENCE</scope>
    <source>
        <tissue evidence="7">Leaf</tissue>
    </source>
</reference>
<evidence type="ECO:0000313" key="7">
    <source>
        <dbReference type="EMBL" id="MBX02778.1"/>
    </source>
</evidence>
<evidence type="ECO:0000256" key="2">
    <source>
        <dbReference type="ARBA" id="ARBA00006824"/>
    </source>
</evidence>
<feature type="region of interest" description="Disordered" evidence="6">
    <location>
        <begin position="33"/>
        <end position="58"/>
    </location>
</feature>
<keyword evidence="3" id="KW-0812">Transmembrane</keyword>
<evidence type="ECO:0000256" key="4">
    <source>
        <dbReference type="ARBA" id="ARBA00022989"/>
    </source>
</evidence>
<dbReference type="Pfam" id="PF04117">
    <property type="entry name" value="Mpv17_PMP22"/>
    <property type="match status" value="1"/>
</dbReference>
<protein>
    <submittedName>
        <fullName evidence="7">Peroxisomal membrane protein 2 isoform X2</fullName>
    </submittedName>
</protein>
<evidence type="ECO:0000256" key="1">
    <source>
        <dbReference type="ARBA" id="ARBA00004141"/>
    </source>
</evidence>
<comment type="similarity">
    <text evidence="2">Belongs to the peroxisomal membrane protein PXMP2/4 family.</text>
</comment>
<dbReference type="PANTHER" id="PTHR11266">
    <property type="entry name" value="PEROXISOMAL MEMBRANE PROTEIN 2, PXMP2 MPV17"/>
    <property type="match status" value="1"/>
</dbReference>
<sequence length="364" mass="41730">MNIFVWKFPPSDPMATLNAISIHEVCALAKPIKKRPHDPHSSALLLSPRSSPVLKPNQRRRRRRSWFVGSLTEEREAVDDNDIDNPSKNKAKDPSFLDGSKFFEALSSSSIEKEGESDGDKQRLITRSMNAAIVLGFGTLAVTRLLTIDRDYWHGWTLYEVLRYAPKHNWIAYEEALKTNPVLAKMAISGIVYSIGDWIAQCFEGKPLFEFEWTRMFRSGLVGFTLHGSLSHYYYQICEALFPFQNWWVVPAKVAFDQTVWSAIWNSIYYVVLGFLRLESPAIVFTELRTTFWPLLTAGWKLWPFAHLITYGIIPVEQRLLWVDCVELIWVTILSTYSNEKSQARISEATIDASSSSSSDPYEE</sequence>
<keyword evidence="5" id="KW-0472">Membrane</keyword>
<dbReference type="GO" id="GO:0016020">
    <property type="term" value="C:membrane"/>
    <property type="evidence" value="ECO:0007669"/>
    <property type="project" value="UniProtKB-SubCell"/>
</dbReference>
<evidence type="ECO:0000256" key="3">
    <source>
        <dbReference type="ARBA" id="ARBA00022692"/>
    </source>
</evidence>
<dbReference type="InterPro" id="IPR007248">
    <property type="entry name" value="Mpv17_PMP22"/>
</dbReference>